<evidence type="ECO:0000313" key="4">
    <source>
        <dbReference type="Proteomes" id="UP000663889"/>
    </source>
</evidence>
<protein>
    <submittedName>
        <fullName evidence="2">Uncharacterized protein</fullName>
    </submittedName>
</protein>
<name>A0A813WXI1_9BILA</name>
<accession>A0A813WXI1</accession>
<gene>
    <name evidence="1" type="ORF">JXQ802_LOCUS3459</name>
    <name evidence="2" type="ORF">SEV965_LOCUS3633</name>
</gene>
<sequence length="58" mass="6404">LIGTLGSLLKAPSLYNSTPPVNPICYLYYPPINDTQWLKKCGTDYSLINQISTSISNI</sequence>
<comment type="caution">
    <text evidence="2">The sequence shown here is derived from an EMBL/GenBank/DDBJ whole genome shotgun (WGS) entry which is preliminary data.</text>
</comment>
<dbReference type="Proteomes" id="UP000663870">
    <property type="component" value="Unassembled WGS sequence"/>
</dbReference>
<feature type="non-terminal residue" evidence="2">
    <location>
        <position position="1"/>
    </location>
</feature>
<evidence type="ECO:0000313" key="2">
    <source>
        <dbReference type="EMBL" id="CAF0861321.1"/>
    </source>
</evidence>
<dbReference type="EMBL" id="CAJNOL010000047">
    <property type="protein sequence ID" value="CAF0785639.1"/>
    <property type="molecule type" value="Genomic_DNA"/>
</dbReference>
<evidence type="ECO:0000313" key="1">
    <source>
        <dbReference type="EMBL" id="CAF0785639.1"/>
    </source>
</evidence>
<dbReference type="AlphaFoldDB" id="A0A813WXI1"/>
<organism evidence="2 4">
    <name type="scientific">Rotaria sordida</name>
    <dbReference type="NCBI Taxonomy" id="392033"/>
    <lineage>
        <taxon>Eukaryota</taxon>
        <taxon>Metazoa</taxon>
        <taxon>Spiralia</taxon>
        <taxon>Gnathifera</taxon>
        <taxon>Rotifera</taxon>
        <taxon>Eurotatoria</taxon>
        <taxon>Bdelloidea</taxon>
        <taxon>Philodinida</taxon>
        <taxon>Philodinidae</taxon>
        <taxon>Rotaria</taxon>
    </lineage>
</organism>
<dbReference type="Proteomes" id="UP000663889">
    <property type="component" value="Unassembled WGS sequence"/>
</dbReference>
<keyword evidence="3" id="KW-1185">Reference proteome</keyword>
<dbReference type="EMBL" id="CAJNOU010000095">
    <property type="protein sequence ID" value="CAF0861321.1"/>
    <property type="molecule type" value="Genomic_DNA"/>
</dbReference>
<evidence type="ECO:0000313" key="3">
    <source>
        <dbReference type="Proteomes" id="UP000663870"/>
    </source>
</evidence>
<proteinExistence type="predicted"/>
<reference evidence="2" key="1">
    <citation type="submission" date="2021-02" db="EMBL/GenBank/DDBJ databases">
        <authorList>
            <person name="Nowell W R."/>
        </authorList>
    </citation>
    <scope>NUCLEOTIDE SEQUENCE</scope>
</reference>